<dbReference type="EMBL" id="OU900107">
    <property type="protein sequence ID" value="CAG9857474.1"/>
    <property type="molecule type" value="Genomic_DNA"/>
</dbReference>
<comment type="similarity">
    <text evidence="1">Belongs to the menorin family.</text>
</comment>
<proteinExistence type="inferred from homology"/>
<dbReference type="PANTHER" id="PTHR21184">
    <property type="entry name" value="MENORIN (DENDRITIC BRANCHING PROTEIN)"/>
    <property type="match status" value="1"/>
</dbReference>
<evidence type="ECO:0000313" key="5">
    <source>
        <dbReference type="Proteomes" id="UP001153712"/>
    </source>
</evidence>
<dbReference type="GO" id="GO:0005615">
    <property type="term" value="C:extracellular space"/>
    <property type="evidence" value="ECO:0007669"/>
    <property type="project" value="TreeGrafter"/>
</dbReference>
<dbReference type="AlphaFoldDB" id="A0A9N9TKZ6"/>
<keyword evidence="5" id="KW-1185">Reference proteome</keyword>
<feature type="chain" id="PRO_5040501931" description="Menorin-like domain-containing protein" evidence="2">
    <location>
        <begin position="20"/>
        <end position="297"/>
    </location>
</feature>
<dbReference type="PANTHER" id="PTHR21184:SF6">
    <property type="entry name" value="CONSERVED PLASMA MEMBRANE PROTEIN"/>
    <property type="match status" value="1"/>
</dbReference>
<dbReference type="Pfam" id="PF10223">
    <property type="entry name" value="Menorin_N"/>
    <property type="match status" value="1"/>
</dbReference>
<evidence type="ECO:0000259" key="3">
    <source>
        <dbReference type="Pfam" id="PF10223"/>
    </source>
</evidence>
<organism evidence="4 5">
    <name type="scientific">Phyllotreta striolata</name>
    <name type="common">Striped flea beetle</name>
    <name type="synonym">Crioceris striolata</name>
    <dbReference type="NCBI Taxonomy" id="444603"/>
    <lineage>
        <taxon>Eukaryota</taxon>
        <taxon>Metazoa</taxon>
        <taxon>Ecdysozoa</taxon>
        <taxon>Arthropoda</taxon>
        <taxon>Hexapoda</taxon>
        <taxon>Insecta</taxon>
        <taxon>Pterygota</taxon>
        <taxon>Neoptera</taxon>
        <taxon>Endopterygota</taxon>
        <taxon>Coleoptera</taxon>
        <taxon>Polyphaga</taxon>
        <taxon>Cucujiformia</taxon>
        <taxon>Chrysomeloidea</taxon>
        <taxon>Chrysomelidae</taxon>
        <taxon>Galerucinae</taxon>
        <taxon>Alticini</taxon>
        <taxon>Phyllotreta</taxon>
    </lineage>
</organism>
<dbReference type="Proteomes" id="UP001153712">
    <property type="component" value="Chromosome 14"/>
</dbReference>
<evidence type="ECO:0000256" key="1">
    <source>
        <dbReference type="ARBA" id="ARBA00044953"/>
    </source>
</evidence>
<reference evidence="4" key="1">
    <citation type="submission" date="2022-01" db="EMBL/GenBank/DDBJ databases">
        <authorList>
            <person name="King R."/>
        </authorList>
    </citation>
    <scope>NUCLEOTIDE SEQUENCE</scope>
</reference>
<protein>
    <recommendedName>
        <fullName evidence="3">Menorin-like domain-containing protein</fullName>
    </recommendedName>
</protein>
<feature type="domain" description="Menorin-like" evidence="3">
    <location>
        <begin position="52"/>
        <end position="265"/>
    </location>
</feature>
<dbReference type="OrthoDB" id="413402at2759"/>
<evidence type="ECO:0000313" key="4">
    <source>
        <dbReference type="EMBL" id="CAG9857474.1"/>
    </source>
</evidence>
<keyword evidence="2" id="KW-0732">Signal</keyword>
<gene>
    <name evidence="4" type="ORF">PHYEVI_LOCUS3879</name>
</gene>
<evidence type="ECO:0000256" key="2">
    <source>
        <dbReference type="SAM" id="SignalP"/>
    </source>
</evidence>
<accession>A0A9N9TKZ6</accession>
<dbReference type="InterPro" id="IPR019356">
    <property type="entry name" value="Menorin_dom"/>
</dbReference>
<name>A0A9N9TKZ6_PHYSR</name>
<sequence length="297" mass="32810">MFSSLYFIAFSACAALVSAGTNVTGFYPQIKGNLTMITWEHDSQPPFNDEWVMMLSENITSIKDKSGVITPVLNKNQKVTLENLLGSVELTNIYYNVSKGHGEGVKLQFTEVDAMSSSLPILQKHSKANYPMVIAADILEGTSKPTLDSSMFFKLLENSKDLADKVILSVGWTNNAKLRAYPDDGIKEMGKILKDKKDFNFNFPVRACAVAKTNSTFKQLLTNITGSTVTVFSMPNDTVNVDALRSFVLDIGVNRTFLDVPQDLRDKLRLDQKASGSFRTVSALGVIAWAALLLRLF</sequence>
<feature type="signal peptide" evidence="2">
    <location>
        <begin position="1"/>
        <end position="19"/>
    </location>
</feature>